<protein>
    <submittedName>
        <fullName evidence="1">Uncharacterized protein</fullName>
    </submittedName>
</protein>
<comment type="caution">
    <text evidence="1">The sequence shown here is derived from an EMBL/GenBank/DDBJ whole genome shotgun (WGS) entry which is preliminary data.</text>
</comment>
<keyword evidence="2" id="KW-1185">Reference proteome</keyword>
<dbReference type="EMBL" id="ONZP01000050">
    <property type="protein sequence ID" value="SPJ71933.1"/>
    <property type="molecule type" value="Genomic_DNA"/>
</dbReference>
<organism evidence="1 2">
    <name type="scientific">Fusarium torulosum</name>
    <dbReference type="NCBI Taxonomy" id="33205"/>
    <lineage>
        <taxon>Eukaryota</taxon>
        <taxon>Fungi</taxon>
        <taxon>Dikarya</taxon>
        <taxon>Ascomycota</taxon>
        <taxon>Pezizomycotina</taxon>
        <taxon>Sordariomycetes</taxon>
        <taxon>Hypocreomycetidae</taxon>
        <taxon>Hypocreales</taxon>
        <taxon>Nectriaceae</taxon>
        <taxon>Fusarium</taxon>
    </lineage>
</organism>
<evidence type="ECO:0000313" key="2">
    <source>
        <dbReference type="Proteomes" id="UP001187734"/>
    </source>
</evidence>
<dbReference type="Proteomes" id="UP001187734">
    <property type="component" value="Unassembled WGS sequence"/>
</dbReference>
<evidence type="ECO:0000313" key="1">
    <source>
        <dbReference type="EMBL" id="SPJ71933.1"/>
    </source>
</evidence>
<sequence length="233" mass="26227">MAEGILDSLPFMGASHHVSEASLEKYLRNPPTAFRHHYDHIANRTGCNFFPPTDIFERRLATALNTGIMASHRSTDLTGGDDVPINELLGGIWEKTNANWTEYSVRTYKLSTPWYGATVFSAVMLLICTVANVDVRQRIKALDFLDRVADPTRDSPFVHASQDGSAMSGSDRSKGMKDVKVRICDVYPEQDIGRIPLTTELGSPELRYESLCLVLEYYDGLYISCCRQERPLW</sequence>
<gene>
    <name evidence="1" type="ORF">FTOL_01661</name>
</gene>
<accession>A0AAE8M113</accession>
<name>A0AAE8M113_9HYPO</name>
<dbReference type="AlphaFoldDB" id="A0AAE8M113"/>
<reference evidence="1" key="1">
    <citation type="submission" date="2018-03" db="EMBL/GenBank/DDBJ databases">
        <authorList>
            <person name="Guldener U."/>
        </authorList>
    </citation>
    <scope>NUCLEOTIDE SEQUENCE</scope>
</reference>
<proteinExistence type="predicted"/>